<evidence type="ECO:0000313" key="1">
    <source>
        <dbReference type="EMBL" id="CAG8526466.1"/>
    </source>
</evidence>
<organism evidence="1 2">
    <name type="scientific">Racocetra persica</name>
    <dbReference type="NCBI Taxonomy" id="160502"/>
    <lineage>
        <taxon>Eukaryota</taxon>
        <taxon>Fungi</taxon>
        <taxon>Fungi incertae sedis</taxon>
        <taxon>Mucoromycota</taxon>
        <taxon>Glomeromycotina</taxon>
        <taxon>Glomeromycetes</taxon>
        <taxon>Diversisporales</taxon>
        <taxon>Gigasporaceae</taxon>
        <taxon>Racocetra</taxon>
    </lineage>
</organism>
<keyword evidence="2" id="KW-1185">Reference proteome</keyword>
<name>A0ACA9LIZ8_9GLOM</name>
<accession>A0ACA9LIZ8</accession>
<evidence type="ECO:0000313" key="2">
    <source>
        <dbReference type="Proteomes" id="UP000789920"/>
    </source>
</evidence>
<dbReference type="Proteomes" id="UP000789920">
    <property type="component" value="Unassembled WGS sequence"/>
</dbReference>
<feature type="non-terminal residue" evidence="1">
    <location>
        <position position="1"/>
    </location>
</feature>
<gene>
    <name evidence="1" type="ORF">RPERSI_LOCUS2941</name>
</gene>
<proteinExistence type="predicted"/>
<comment type="caution">
    <text evidence="1">The sequence shown here is derived from an EMBL/GenBank/DDBJ whole genome shotgun (WGS) entry which is preliminary data.</text>
</comment>
<reference evidence="1" key="1">
    <citation type="submission" date="2021-06" db="EMBL/GenBank/DDBJ databases">
        <authorList>
            <person name="Kallberg Y."/>
            <person name="Tangrot J."/>
            <person name="Rosling A."/>
        </authorList>
    </citation>
    <scope>NUCLEOTIDE SEQUENCE</scope>
    <source>
        <strain evidence="1">MA461A</strain>
    </source>
</reference>
<protein>
    <submittedName>
        <fullName evidence="1">28523_t:CDS:1</fullName>
    </submittedName>
</protein>
<dbReference type="EMBL" id="CAJVQC010003413">
    <property type="protein sequence ID" value="CAG8526466.1"/>
    <property type="molecule type" value="Genomic_DNA"/>
</dbReference>
<sequence length="144" mass="16622">AAPRPPICVHADLVNSNPLTINDLYSKQFYGFISSCETPDGSTFVKGMFFNMPDNNQENYYFYLLYPDNSMRHDLTALFSKALTFKGNQAELNLYLQPYDFPLRGFDNYAEGWIVVYYFHDSIVTAAGPARLHLNKKSFLHYHL</sequence>